<organism evidence="2 3">
    <name type="scientific">Durusdinium trenchii</name>
    <dbReference type="NCBI Taxonomy" id="1381693"/>
    <lineage>
        <taxon>Eukaryota</taxon>
        <taxon>Sar</taxon>
        <taxon>Alveolata</taxon>
        <taxon>Dinophyceae</taxon>
        <taxon>Suessiales</taxon>
        <taxon>Symbiodiniaceae</taxon>
        <taxon>Durusdinium</taxon>
    </lineage>
</organism>
<feature type="compositionally biased region" description="Acidic residues" evidence="1">
    <location>
        <begin position="70"/>
        <end position="95"/>
    </location>
</feature>
<gene>
    <name evidence="2" type="ORF">CCMP2556_LOCUS43316</name>
</gene>
<feature type="compositionally biased region" description="Basic and acidic residues" evidence="1">
    <location>
        <begin position="15"/>
        <end position="36"/>
    </location>
</feature>
<evidence type="ECO:0000313" key="3">
    <source>
        <dbReference type="Proteomes" id="UP001642484"/>
    </source>
</evidence>
<protein>
    <submittedName>
        <fullName evidence="2">Uncharacterized protein</fullName>
    </submittedName>
</protein>
<accession>A0ABP0QQ10</accession>
<name>A0ABP0QQ10_9DINO</name>
<evidence type="ECO:0000256" key="1">
    <source>
        <dbReference type="SAM" id="MobiDB-lite"/>
    </source>
</evidence>
<reference evidence="2 3" key="1">
    <citation type="submission" date="2024-02" db="EMBL/GenBank/DDBJ databases">
        <authorList>
            <person name="Chen Y."/>
            <person name="Shah S."/>
            <person name="Dougan E. K."/>
            <person name="Thang M."/>
            <person name="Chan C."/>
        </authorList>
    </citation>
    <scope>NUCLEOTIDE SEQUENCE [LARGE SCALE GENOMIC DNA]</scope>
</reference>
<dbReference type="EMBL" id="CAXAMN010024806">
    <property type="protein sequence ID" value="CAK9090099.1"/>
    <property type="molecule type" value="Genomic_DNA"/>
</dbReference>
<dbReference type="Proteomes" id="UP001642484">
    <property type="component" value="Unassembled WGS sequence"/>
</dbReference>
<comment type="caution">
    <text evidence="2">The sequence shown here is derived from an EMBL/GenBank/DDBJ whole genome shotgun (WGS) entry which is preliminary data.</text>
</comment>
<evidence type="ECO:0000313" key="2">
    <source>
        <dbReference type="EMBL" id="CAK9090099.1"/>
    </source>
</evidence>
<feature type="region of interest" description="Disordered" evidence="1">
    <location>
        <begin position="1"/>
        <end position="115"/>
    </location>
</feature>
<sequence>MAKDCRQPKGPSQQKGKEKGKVEKGGKGKEKKEQGKVKGGKPSGSGKNQSKGKGKGKKGLRTAEYYDLATPEESEAELELEQEALEYEGFEEDAWSEASEATEPIFLSSHQPRAA</sequence>
<keyword evidence="3" id="KW-1185">Reference proteome</keyword>
<proteinExistence type="predicted"/>
<feature type="compositionally biased region" description="Basic residues" evidence="1">
    <location>
        <begin position="50"/>
        <end position="60"/>
    </location>
</feature>